<feature type="domain" description="RNase H type-1" evidence="1">
    <location>
        <begin position="1"/>
        <end position="98"/>
    </location>
</feature>
<dbReference type="GeneID" id="25978927"/>
<dbReference type="HOGENOM" id="CLU_140486_0_0_1"/>
<dbReference type="eggNOG" id="KOG3752">
    <property type="taxonomic scope" value="Eukaryota"/>
</dbReference>
<dbReference type="Gene3D" id="3.30.420.10">
    <property type="entry name" value="Ribonuclease H-like superfamily/Ribonuclease H"/>
    <property type="match status" value="1"/>
</dbReference>
<sequence length="113" mass="13213">MRAVLAALQVRYWPGEGLKSVVIATDSEYVFKGATEWVYRWQQYGWYTARGLVRNKDLWLALWAELDKLAVLGLQLYFWKIPRDLNAEADLWAREGAIQDEEPSFRKIFSVLS</sequence>
<dbReference type="OrthoDB" id="407198at2759"/>
<keyword evidence="3" id="KW-1185">Reference proteome</keyword>
<dbReference type="STRING" id="655863.F0XSN2"/>
<reference evidence="2 3" key="1">
    <citation type="journal article" date="2011" name="Proc. Natl. Acad. Sci. U.S.A.">
        <title>Genome and transcriptome analyses of the mountain pine beetle-fungal symbiont Grosmannia clavigera, a lodgepole pine pathogen.</title>
        <authorList>
            <person name="DiGuistini S."/>
            <person name="Wang Y."/>
            <person name="Liao N.Y."/>
            <person name="Taylor G."/>
            <person name="Tanguay P."/>
            <person name="Feau N."/>
            <person name="Henrissat B."/>
            <person name="Chan S.K."/>
            <person name="Hesse-Orce U."/>
            <person name="Alamouti S.M."/>
            <person name="Tsui C.K.M."/>
            <person name="Docking R.T."/>
            <person name="Levasseur A."/>
            <person name="Haridas S."/>
            <person name="Robertson G."/>
            <person name="Birol I."/>
            <person name="Holt R.A."/>
            <person name="Marra M.A."/>
            <person name="Hamelin R.C."/>
            <person name="Hirst M."/>
            <person name="Jones S.J.M."/>
            <person name="Bohlmann J."/>
            <person name="Breuil C."/>
        </authorList>
    </citation>
    <scope>NUCLEOTIDE SEQUENCE [LARGE SCALE GENOMIC DNA]</scope>
    <source>
        <strain evidence="3">kw1407 / UAMH 11150</strain>
    </source>
</reference>
<dbReference type="GO" id="GO:0004523">
    <property type="term" value="F:RNA-DNA hybrid ribonuclease activity"/>
    <property type="evidence" value="ECO:0007669"/>
    <property type="project" value="InterPro"/>
</dbReference>
<evidence type="ECO:0000313" key="3">
    <source>
        <dbReference type="Proteomes" id="UP000007796"/>
    </source>
</evidence>
<dbReference type="RefSeq" id="XP_014168651.1">
    <property type="nucleotide sequence ID" value="XM_014313176.1"/>
</dbReference>
<evidence type="ECO:0000259" key="1">
    <source>
        <dbReference type="PROSITE" id="PS50879"/>
    </source>
</evidence>
<dbReference type="InterPro" id="IPR002156">
    <property type="entry name" value="RNaseH_domain"/>
</dbReference>
<dbReference type="EMBL" id="GL629997">
    <property type="protein sequence ID" value="EFW99168.1"/>
    <property type="molecule type" value="Genomic_DNA"/>
</dbReference>
<dbReference type="Pfam" id="PF00075">
    <property type="entry name" value="RNase_H"/>
    <property type="match status" value="1"/>
</dbReference>
<dbReference type="SUPFAM" id="SSF53098">
    <property type="entry name" value="Ribonuclease H-like"/>
    <property type="match status" value="1"/>
</dbReference>
<evidence type="ECO:0000313" key="2">
    <source>
        <dbReference type="EMBL" id="EFW99168.1"/>
    </source>
</evidence>
<protein>
    <submittedName>
        <fullName evidence="2">Ribonuclease h</fullName>
    </submittedName>
</protein>
<dbReference type="GO" id="GO:0003676">
    <property type="term" value="F:nucleic acid binding"/>
    <property type="evidence" value="ECO:0007669"/>
    <property type="project" value="InterPro"/>
</dbReference>
<name>F0XSN2_GROCL</name>
<dbReference type="PROSITE" id="PS50879">
    <property type="entry name" value="RNASE_H_1"/>
    <property type="match status" value="1"/>
</dbReference>
<dbReference type="AlphaFoldDB" id="F0XSN2"/>
<organism evidence="3">
    <name type="scientific">Grosmannia clavigera (strain kw1407 / UAMH 11150)</name>
    <name type="common">Blue stain fungus</name>
    <name type="synonym">Graphiocladiella clavigera</name>
    <dbReference type="NCBI Taxonomy" id="655863"/>
    <lineage>
        <taxon>Eukaryota</taxon>
        <taxon>Fungi</taxon>
        <taxon>Dikarya</taxon>
        <taxon>Ascomycota</taxon>
        <taxon>Pezizomycotina</taxon>
        <taxon>Sordariomycetes</taxon>
        <taxon>Sordariomycetidae</taxon>
        <taxon>Ophiostomatales</taxon>
        <taxon>Ophiostomataceae</taxon>
        <taxon>Leptographium</taxon>
    </lineage>
</organism>
<proteinExistence type="predicted"/>
<dbReference type="Proteomes" id="UP000007796">
    <property type="component" value="Unassembled WGS sequence"/>
</dbReference>
<dbReference type="InterPro" id="IPR012337">
    <property type="entry name" value="RNaseH-like_sf"/>
</dbReference>
<dbReference type="InterPro" id="IPR036397">
    <property type="entry name" value="RNaseH_sf"/>
</dbReference>
<gene>
    <name evidence="2" type="ORF">CMQ_5589</name>
</gene>
<accession>F0XSN2</accession>
<dbReference type="InParanoid" id="F0XSN2"/>